<proteinExistence type="predicted"/>
<dbReference type="GO" id="GO:0016627">
    <property type="term" value="F:oxidoreductase activity, acting on the CH-CH group of donors"/>
    <property type="evidence" value="ECO:0007669"/>
    <property type="project" value="InterPro"/>
</dbReference>
<evidence type="ECO:0000256" key="3">
    <source>
        <dbReference type="ARBA" id="ARBA00022630"/>
    </source>
</evidence>
<evidence type="ECO:0000256" key="2">
    <source>
        <dbReference type="ARBA" id="ARBA00013457"/>
    </source>
</evidence>
<reference evidence="6 7" key="1">
    <citation type="submission" date="2013-06" db="EMBL/GenBank/DDBJ databases">
        <authorList>
            <person name="Weinstock G."/>
            <person name="Sodergren E."/>
            <person name="Lobos E.A."/>
            <person name="Fulton L."/>
            <person name="Fulton R."/>
            <person name="Courtney L."/>
            <person name="Fronick C."/>
            <person name="O'Laughlin M."/>
            <person name="Godfrey J."/>
            <person name="Wilson R.M."/>
            <person name="Miner T."/>
            <person name="Farmer C."/>
            <person name="Delehaunty K."/>
            <person name="Cordes M."/>
            <person name="Minx P."/>
            <person name="Tomlinson C."/>
            <person name="Chen J."/>
            <person name="Wollam A."/>
            <person name="Pepin K.H."/>
            <person name="Bhonagiri V."/>
            <person name="Zhang X."/>
            <person name="Warren W."/>
            <person name="Mitreva M."/>
            <person name="Mardis E.R."/>
            <person name="Wilson R.K."/>
        </authorList>
    </citation>
    <scope>NUCLEOTIDE SEQUENCE [LARGE SCALE GENOMIC DNA]</scope>
    <source>
        <strain evidence="6 7">ATCC 29099</strain>
    </source>
</reference>
<keyword evidence="5" id="KW-0560">Oxidoreductase</keyword>
<dbReference type="GO" id="GO:0006207">
    <property type="term" value="P:'de novo' pyrimidine nucleobase biosynthetic process"/>
    <property type="evidence" value="ECO:0007669"/>
    <property type="project" value="InterPro"/>
</dbReference>
<dbReference type="SUPFAM" id="SSF51412">
    <property type="entry name" value="Inosine monophosphate dehydrogenase (IMPDH)"/>
    <property type="match status" value="1"/>
</dbReference>
<comment type="function">
    <text evidence="1">Nitronate monooxygenase that uses molecular oxygen to catalyze the oxidative denitrification of alkyl nitronates. Acts on propionate 3-nitronate (P3N), the presumed physiological substrate. Probably functions in the detoxification of P3N, a metabolic poison produced by plants and fungi as a defense mechanism.</text>
</comment>
<dbReference type="InterPro" id="IPR013785">
    <property type="entry name" value="Aldolase_TIM"/>
</dbReference>
<evidence type="ECO:0000313" key="6">
    <source>
        <dbReference type="EMBL" id="ERK42957.1"/>
    </source>
</evidence>
<dbReference type="AlphaFoldDB" id="U2QW64"/>
<dbReference type="PANTHER" id="PTHR32332">
    <property type="entry name" value="2-NITROPROPANE DIOXYGENASE"/>
    <property type="match status" value="1"/>
</dbReference>
<dbReference type="Pfam" id="PF03060">
    <property type="entry name" value="NMO"/>
    <property type="match status" value="1"/>
</dbReference>
<evidence type="ECO:0000256" key="5">
    <source>
        <dbReference type="ARBA" id="ARBA00023002"/>
    </source>
</evidence>
<dbReference type="PANTHER" id="PTHR32332:SF20">
    <property type="entry name" value="2-NITROPROPANE DIOXYGENASE-LIKE PROTEIN"/>
    <property type="match status" value="1"/>
</dbReference>
<dbReference type="CDD" id="cd04730">
    <property type="entry name" value="NPD_like"/>
    <property type="match status" value="1"/>
</dbReference>
<dbReference type="InterPro" id="IPR001295">
    <property type="entry name" value="Dihydroorotate_DH_CS"/>
</dbReference>
<name>U2QW64_EUBRA</name>
<dbReference type="GO" id="GO:0051213">
    <property type="term" value="F:dioxygenase activity"/>
    <property type="evidence" value="ECO:0007669"/>
    <property type="project" value="UniProtKB-KW"/>
</dbReference>
<evidence type="ECO:0000256" key="4">
    <source>
        <dbReference type="ARBA" id="ARBA00022643"/>
    </source>
</evidence>
<dbReference type="PROSITE" id="PS00912">
    <property type="entry name" value="DHODEHASE_2"/>
    <property type="match status" value="1"/>
</dbReference>
<dbReference type="InterPro" id="IPR004136">
    <property type="entry name" value="NMO"/>
</dbReference>
<dbReference type="PATRIC" id="fig|1256908.3.peg.2474"/>
<gene>
    <name evidence="6" type="ORF">HMPREF0373_02689</name>
</gene>
<dbReference type="Gene3D" id="3.20.20.70">
    <property type="entry name" value="Aldolase class I"/>
    <property type="match status" value="1"/>
</dbReference>
<protein>
    <recommendedName>
        <fullName evidence="2">Probable nitronate monooxygenase</fullName>
    </recommendedName>
</protein>
<dbReference type="eggNOG" id="COG2070">
    <property type="taxonomic scope" value="Bacteria"/>
</dbReference>
<organism evidence="6 7">
    <name type="scientific">Eubacterium ramulus ATCC 29099</name>
    <dbReference type="NCBI Taxonomy" id="1256908"/>
    <lineage>
        <taxon>Bacteria</taxon>
        <taxon>Bacillati</taxon>
        <taxon>Bacillota</taxon>
        <taxon>Clostridia</taxon>
        <taxon>Eubacteriales</taxon>
        <taxon>Eubacteriaceae</taxon>
        <taxon>Eubacterium</taxon>
    </lineage>
</organism>
<evidence type="ECO:0000256" key="1">
    <source>
        <dbReference type="ARBA" id="ARBA00003535"/>
    </source>
</evidence>
<accession>U2QW64</accession>
<keyword evidence="4" id="KW-0288">FMN</keyword>
<keyword evidence="3" id="KW-0285">Flavoprotein</keyword>
<dbReference type="GO" id="GO:0018580">
    <property type="term" value="F:nitronate monooxygenase activity"/>
    <property type="evidence" value="ECO:0007669"/>
    <property type="project" value="InterPro"/>
</dbReference>
<evidence type="ECO:0000313" key="7">
    <source>
        <dbReference type="Proteomes" id="UP000016608"/>
    </source>
</evidence>
<sequence length="327" mass="34577">MEGEAGMNRVCEILNIEKPVIQGPMAWISTAPLVAAVSNAGGLGVLGVGFAPESFIREQIAETRKLTDKPFGMNVIMIPPNLEHVTKIVLDEKPPVMYADTIAGLDPELCKKYFDIWHSVGCKIVVKASFIDDAKIAADAGADVMIVKGWEGGGHVTFEATTVLVPQAVDLLDIPVIASGGIADGRGVAAGVAMGAEGFEMGTAFMAAAETTVHPNVKKEVLAAGDMSTVITGYCTDEPCRQIKNKLADEMIAIEDNNTKEKAAELLRPVAESSLRKAMAEGDMVDGAVMAGQIVPLVKEEKPALQIIDDAIAGAKEILSHMAEFTF</sequence>
<dbReference type="HOGENOM" id="CLU_038732_1_1_9"/>
<comment type="caution">
    <text evidence="6">The sequence shown here is derived from an EMBL/GenBank/DDBJ whole genome shotgun (WGS) entry which is preliminary data.</text>
</comment>
<dbReference type="Proteomes" id="UP000016608">
    <property type="component" value="Unassembled WGS sequence"/>
</dbReference>
<keyword evidence="7" id="KW-1185">Reference proteome</keyword>
<keyword evidence="6" id="KW-0223">Dioxygenase</keyword>
<dbReference type="EMBL" id="AWVJ01000163">
    <property type="protein sequence ID" value="ERK42957.1"/>
    <property type="molecule type" value="Genomic_DNA"/>
</dbReference>